<gene>
    <name evidence="21" type="ORF">P875_00064854</name>
</gene>
<reference evidence="21 22" key="1">
    <citation type="submission" date="2015-02" db="EMBL/GenBank/DDBJ databases">
        <title>Draft genome sequence of Aspergillus parasiticus SU-1.</title>
        <authorList>
            <person name="Yu J."/>
            <person name="Fedorova N."/>
            <person name="Yin Y."/>
            <person name="Losada L."/>
            <person name="Zafar N."/>
            <person name="Taujale R."/>
            <person name="Ehrlich K.C."/>
            <person name="Bhatnagar D."/>
            <person name="Cleveland T.E."/>
            <person name="Bennett J.W."/>
            <person name="Nierman W.C."/>
        </authorList>
    </citation>
    <scope>NUCLEOTIDE SEQUENCE [LARGE SCALE GENOMIC DNA]</scope>
    <source>
        <strain evidence="22">ATCC 56775 / NRRL 5862 / SRRC 143 / SU-1</strain>
    </source>
</reference>
<dbReference type="FunFam" id="3.30.2020.30:FF:000002">
    <property type="entry name" value="Putative gamma-butyrobetaine dioxygenase"/>
    <property type="match status" value="1"/>
</dbReference>
<keyword evidence="5" id="KW-0479">Metal-binding</keyword>
<dbReference type="GO" id="GO:0004300">
    <property type="term" value="F:enoyl-CoA hydratase activity"/>
    <property type="evidence" value="ECO:0007669"/>
    <property type="project" value="TreeGrafter"/>
</dbReference>
<dbReference type="GO" id="GO:0044594">
    <property type="term" value="F:17-beta-hydroxysteroid dehydrogenase (NAD+) activity"/>
    <property type="evidence" value="ECO:0007669"/>
    <property type="project" value="TreeGrafter"/>
</dbReference>
<dbReference type="Pfam" id="PF01575">
    <property type="entry name" value="MaoC_dehydratas"/>
    <property type="match status" value="1"/>
</dbReference>
<evidence type="ECO:0000256" key="2">
    <source>
        <dbReference type="ARBA" id="ARBA00001961"/>
    </source>
</evidence>
<dbReference type="InterPro" id="IPR042098">
    <property type="entry name" value="TauD-like_sf"/>
</dbReference>
<dbReference type="GO" id="GO:0005777">
    <property type="term" value="C:peroxisome"/>
    <property type="evidence" value="ECO:0007669"/>
    <property type="project" value="TreeGrafter"/>
</dbReference>
<comment type="cofactor">
    <cofactor evidence="1">
        <name>Fe(2+)</name>
        <dbReference type="ChEBI" id="CHEBI:29033"/>
    </cofactor>
</comment>
<keyword evidence="8" id="KW-0560">Oxidoreductase</keyword>
<evidence type="ECO:0000313" key="21">
    <source>
        <dbReference type="EMBL" id="KJK63704.1"/>
    </source>
</evidence>
<dbReference type="Pfam" id="PF02668">
    <property type="entry name" value="TauD"/>
    <property type="match status" value="1"/>
</dbReference>
<dbReference type="GO" id="GO:0005506">
    <property type="term" value="F:iron ion binding"/>
    <property type="evidence" value="ECO:0007669"/>
    <property type="project" value="InterPro"/>
</dbReference>
<dbReference type="SUPFAM" id="SSF51197">
    <property type="entry name" value="Clavaminate synthase-like"/>
    <property type="match status" value="1"/>
</dbReference>
<evidence type="ECO:0000259" key="20">
    <source>
        <dbReference type="Pfam" id="PF22622"/>
    </source>
</evidence>
<dbReference type="GO" id="GO:0050353">
    <property type="term" value="F:trimethyllysine dioxygenase activity"/>
    <property type="evidence" value="ECO:0007669"/>
    <property type="project" value="UniProtKB-EC"/>
</dbReference>
<dbReference type="AlphaFoldDB" id="A0A0F0I7H7"/>
<dbReference type="PANTHER" id="PTHR13078:SF57">
    <property type="entry name" value="DEHYDRATASE, PUTATIVE (AFU_ORTHOLOGUE AFUA_5G00640)-RELATED"/>
    <property type="match status" value="1"/>
</dbReference>
<feature type="domain" description="TauD/TfdA-like" evidence="18">
    <location>
        <begin position="534"/>
        <end position="774"/>
    </location>
</feature>
<evidence type="ECO:0000313" key="22">
    <source>
        <dbReference type="Proteomes" id="UP000033540"/>
    </source>
</evidence>
<feature type="compositionally biased region" description="Low complexity" evidence="16">
    <location>
        <begin position="386"/>
        <end position="400"/>
    </location>
</feature>
<keyword evidence="6" id="KW-0124">Carnitine biosynthesis</keyword>
<dbReference type="InterPro" id="IPR038492">
    <property type="entry name" value="GBBH-like_N_sf"/>
</dbReference>
<dbReference type="PANTHER" id="PTHR13078">
    <property type="entry name" value="PEROXISOMAL MULTIFUNCTIONAL ENZYME TYPE 2-RELATED"/>
    <property type="match status" value="1"/>
</dbReference>
<organism evidence="21 22">
    <name type="scientific">Aspergillus parasiticus (strain ATCC 56775 / NRRL 5862 / SRRC 143 / SU-1)</name>
    <dbReference type="NCBI Taxonomy" id="1403190"/>
    <lineage>
        <taxon>Eukaryota</taxon>
        <taxon>Fungi</taxon>
        <taxon>Dikarya</taxon>
        <taxon>Ascomycota</taxon>
        <taxon>Pezizomycotina</taxon>
        <taxon>Eurotiomycetes</taxon>
        <taxon>Eurotiomycetidae</taxon>
        <taxon>Eurotiales</taxon>
        <taxon>Aspergillaceae</taxon>
        <taxon>Aspergillus</taxon>
        <taxon>Aspergillus subgen. Circumdati</taxon>
    </lineage>
</organism>
<dbReference type="Pfam" id="PF06155">
    <property type="entry name" value="GBBH-like_N"/>
    <property type="match status" value="1"/>
</dbReference>
<evidence type="ECO:0000256" key="8">
    <source>
        <dbReference type="ARBA" id="ARBA00023002"/>
    </source>
</evidence>
<comment type="caution">
    <text evidence="21">The sequence shown here is derived from an EMBL/GenBank/DDBJ whole genome shotgun (WGS) entry which is preliminary data.</text>
</comment>
<dbReference type="CDD" id="cd03448">
    <property type="entry name" value="HDE_HSD"/>
    <property type="match status" value="1"/>
</dbReference>
<dbReference type="Gene3D" id="3.30.2020.30">
    <property type="match status" value="1"/>
</dbReference>
<dbReference type="Gene3D" id="3.10.129.10">
    <property type="entry name" value="Hotdog Thioesterase"/>
    <property type="match status" value="2"/>
</dbReference>
<dbReference type="EC" id="1.14.11.8" evidence="4"/>
<sequence>MSAPGVGFEYPPQEVSWLKRDALLFANSIGAKADELHFLYELHPNFAVFPTYSLILPFKHTDQETIDFYARTQATPIPGVPKFDSRRAVDGQRKITILKPLPPTSAGKKFQLRNKVIGVYDKGKAGSVVETEQSIVDENGEVYTKTVSSGFMVGQGNWGGPKGPSAVNYPPPQGKKPDAVHVVQTTAETPLLYRLNGDYNPLHATPEPGQKMGFGGVIIHGLFSWNTAAHGILRELGGSDPKNLREFQARFASPVLPGDKLTTEIWRTGNIEDGFEEVRFVTTNNRGKVVLSNGRSKMTVAGGLGLADAKLNLVDIPSAYPPCIPKLNRFATGSSSLSKGLRPSLPLSRSHVVSPIMRRAESTLAKPLATEPDFSPADSSPAELFSAGSSSAKLSSAEPSRTAAKPAPHEIVYPFTSAGYRDQPTVMRTSRGTTSEFGRFWLRDNCQCSKCVHPDTRQRSVDTFSIPPDVNPEKTTYEGEIAKVQWSDGHQGVYPVHWLNNLATFDNCVVNESRPDNKMRKFITHNPESISYPTVSYEDVMSSDEGLHEWLHKIYLHGFCFVKGVPVDPESTKTLLERIAFIRHTHYGGFWDFTADLTFKDTAYTTEFLGAHTDNTYFTDPARLQLFHLLSHTDGDGGASLLVDGFSAAEVLRAENPENYQLLAATPQPFHSSGNEDTCIQPAEQMPIFRIHPQFNYLYQIRWNNYDRAAKKDWNLEQQNRWYNAARHFNDIVTREKMQIWTQLEPGTALIFDNWRMLHGRSEFTGKRRMCGGYINSDDFVSRYRLLRFGREKILNNIGNFSRSMDNPNFFL</sequence>
<dbReference type="Proteomes" id="UP000033540">
    <property type="component" value="Unassembled WGS sequence"/>
</dbReference>
<dbReference type="NCBIfam" id="TIGR02410">
    <property type="entry name" value="carnitine_TMLD"/>
    <property type="match status" value="1"/>
</dbReference>
<evidence type="ECO:0000259" key="19">
    <source>
        <dbReference type="Pfam" id="PF06155"/>
    </source>
</evidence>
<evidence type="ECO:0000256" key="14">
    <source>
        <dbReference type="ARBA" id="ARBA00049334"/>
    </source>
</evidence>
<dbReference type="OrthoDB" id="408743at2759"/>
<dbReference type="UniPathway" id="UPA00118"/>
<proteinExistence type="inferred from homology"/>
<evidence type="ECO:0000256" key="3">
    <source>
        <dbReference type="ARBA" id="ARBA00008654"/>
    </source>
</evidence>
<evidence type="ECO:0000256" key="9">
    <source>
        <dbReference type="ARBA" id="ARBA00023004"/>
    </source>
</evidence>
<feature type="domain" description="Gamma-butyrobetaine hydroxylase-like N-terminal" evidence="19">
    <location>
        <begin position="431"/>
        <end position="499"/>
    </location>
</feature>
<evidence type="ECO:0000256" key="15">
    <source>
        <dbReference type="ARBA" id="ARBA00071191"/>
    </source>
</evidence>
<comment type="catalytic activity">
    <reaction evidence="14">
        <text>N(6),N(6),N(6)-trimethyl-L-lysine + 2-oxoglutarate + O2 = (3S)-3-hydroxy-N(6),N(6),N(6)-trimethyl-L-lysine + succinate + CO2</text>
        <dbReference type="Rhea" id="RHEA:14181"/>
        <dbReference type="ChEBI" id="CHEBI:15379"/>
        <dbReference type="ChEBI" id="CHEBI:16526"/>
        <dbReference type="ChEBI" id="CHEBI:16810"/>
        <dbReference type="ChEBI" id="CHEBI:30031"/>
        <dbReference type="ChEBI" id="CHEBI:58100"/>
        <dbReference type="ChEBI" id="CHEBI:141499"/>
        <dbReference type="EC" id="1.14.11.8"/>
    </reaction>
</comment>
<evidence type="ECO:0000256" key="16">
    <source>
        <dbReference type="SAM" id="MobiDB-lite"/>
    </source>
</evidence>
<keyword evidence="9" id="KW-0408">Iron</keyword>
<evidence type="ECO:0000256" key="4">
    <source>
        <dbReference type="ARBA" id="ARBA00012267"/>
    </source>
</evidence>
<feature type="region of interest" description="Disordered" evidence="16">
    <location>
        <begin position="369"/>
        <end position="408"/>
    </location>
</feature>
<dbReference type="GO" id="GO:0006635">
    <property type="term" value="P:fatty acid beta-oxidation"/>
    <property type="evidence" value="ECO:0007669"/>
    <property type="project" value="TreeGrafter"/>
</dbReference>
<dbReference type="InterPro" id="IPR002539">
    <property type="entry name" value="MaoC-like_dom"/>
</dbReference>
<dbReference type="GO" id="GO:0003857">
    <property type="term" value="F:(3S)-3-hydroxyacyl-CoA dehydrogenase (NAD+) activity"/>
    <property type="evidence" value="ECO:0007669"/>
    <property type="project" value="TreeGrafter"/>
</dbReference>
<dbReference type="InterPro" id="IPR003819">
    <property type="entry name" value="TauD/TfdA-like"/>
</dbReference>
<protein>
    <recommendedName>
        <fullName evidence="15">Trimethyllysine dioxygenase</fullName>
        <ecNumber evidence="4">1.14.11.8</ecNumber>
    </recommendedName>
    <alternativeName>
        <fullName evidence="11">Epsilon-trimethyllysine 2-oxoglutarate dioxygenase</fullName>
    </alternativeName>
    <alternativeName>
        <fullName evidence="10">TML hydroxylase</fullName>
    </alternativeName>
    <alternativeName>
        <fullName evidence="12">TML-alpha-ketoglutarate dioxygenase</fullName>
    </alternativeName>
</protein>
<dbReference type="SUPFAM" id="SSF54637">
    <property type="entry name" value="Thioesterase/thiol ester dehydrase-isomerase"/>
    <property type="match status" value="2"/>
</dbReference>
<feature type="domain" description="Peroxisomal multifunctional enzyme type 2-like N-terminal" evidence="20">
    <location>
        <begin position="19"/>
        <end position="154"/>
    </location>
</feature>
<dbReference type="InterPro" id="IPR012776">
    <property type="entry name" value="Trimethyllysine_dOase"/>
</dbReference>
<dbReference type="CDD" id="cd00250">
    <property type="entry name" value="CAS_like"/>
    <property type="match status" value="1"/>
</dbReference>
<dbReference type="InterPro" id="IPR010376">
    <property type="entry name" value="GBBH-like_N"/>
</dbReference>
<evidence type="ECO:0000256" key="13">
    <source>
        <dbReference type="ARBA" id="ARBA00046008"/>
    </source>
</evidence>
<evidence type="ECO:0000256" key="1">
    <source>
        <dbReference type="ARBA" id="ARBA00001954"/>
    </source>
</evidence>
<dbReference type="InterPro" id="IPR054357">
    <property type="entry name" value="MFE-2_N"/>
</dbReference>
<evidence type="ECO:0000256" key="6">
    <source>
        <dbReference type="ARBA" id="ARBA00022873"/>
    </source>
</evidence>
<evidence type="ECO:0000256" key="10">
    <source>
        <dbReference type="ARBA" id="ARBA00030363"/>
    </source>
</evidence>
<dbReference type="STRING" id="1403190.A0A0F0I7H7"/>
<name>A0A0F0I7H7_ASPPU</name>
<evidence type="ECO:0000256" key="12">
    <source>
        <dbReference type="ARBA" id="ARBA00032283"/>
    </source>
</evidence>
<dbReference type="Gene3D" id="3.60.130.10">
    <property type="entry name" value="Clavaminate synthase-like"/>
    <property type="match status" value="1"/>
</dbReference>
<dbReference type="FunFam" id="3.60.130.10:FF:000001">
    <property type="entry name" value="Trimethyllysine dioxygenase, mitochondrial"/>
    <property type="match status" value="1"/>
</dbReference>
<comment type="cofactor">
    <cofactor evidence="2">
        <name>L-ascorbate</name>
        <dbReference type="ChEBI" id="CHEBI:38290"/>
    </cofactor>
</comment>
<feature type="domain" description="MaoC-like" evidence="17">
    <location>
        <begin position="173"/>
        <end position="284"/>
    </location>
</feature>
<accession>A0A0F0I7H7</accession>
<evidence type="ECO:0000256" key="7">
    <source>
        <dbReference type="ARBA" id="ARBA00022964"/>
    </source>
</evidence>
<dbReference type="GO" id="GO:0045329">
    <property type="term" value="P:carnitine biosynthetic process"/>
    <property type="evidence" value="ECO:0007669"/>
    <property type="project" value="UniProtKB-UniPathway"/>
</dbReference>
<evidence type="ECO:0000259" key="18">
    <source>
        <dbReference type="Pfam" id="PF02668"/>
    </source>
</evidence>
<evidence type="ECO:0000256" key="5">
    <source>
        <dbReference type="ARBA" id="ARBA00022723"/>
    </source>
</evidence>
<dbReference type="Pfam" id="PF22622">
    <property type="entry name" value="MFE-2_hydrat-2_N"/>
    <property type="match status" value="1"/>
</dbReference>
<evidence type="ECO:0000256" key="11">
    <source>
        <dbReference type="ARBA" id="ARBA00031778"/>
    </source>
</evidence>
<comment type="function">
    <text evidence="13">Converts trimethyllysine (TML) into hydroxytrimethyllysine (HTML).</text>
</comment>
<evidence type="ECO:0000259" key="17">
    <source>
        <dbReference type="Pfam" id="PF01575"/>
    </source>
</evidence>
<dbReference type="EMBL" id="JZEE01000548">
    <property type="protein sequence ID" value="KJK63704.1"/>
    <property type="molecule type" value="Genomic_DNA"/>
</dbReference>
<keyword evidence="7 21" id="KW-0223">Dioxygenase</keyword>
<comment type="similarity">
    <text evidence="3">Belongs to the gamma-BBH/TMLD family.</text>
</comment>
<dbReference type="InterPro" id="IPR029069">
    <property type="entry name" value="HotDog_dom_sf"/>
</dbReference>